<dbReference type="PROSITE" id="PS50076">
    <property type="entry name" value="DNAJ_2"/>
    <property type="match status" value="1"/>
</dbReference>
<sequence length="208" mass="24385">MRLLKFSMDGVKDIINIKPTFKVLIPKVNLCTSSHFRKYVMTADSKNKTLYNSLGISPSASQKEIKAAYYKLSTLYHPDKNHSKSSDVFIDISLAYEVLSNHESKQKYDNELMELGLMSNSSFCISPFTINSTKRTYQKTKQIYDFDEWYRWHYNAAIKNRMQSIHRCDKSSKMYTRRQTQHSGHDKEVIFTITLTMFIIFLLKCELV</sequence>
<dbReference type="PRINTS" id="PR00625">
    <property type="entry name" value="JDOMAIN"/>
</dbReference>
<organism evidence="2">
    <name type="scientific">Clastoptera arizonana</name>
    <name type="common">Arizona spittle bug</name>
    <dbReference type="NCBI Taxonomy" id="38151"/>
    <lineage>
        <taxon>Eukaryota</taxon>
        <taxon>Metazoa</taxon>
        <taxon>Ecdysozoa</taxon>
        <taxon>Arthropoda</taxon>
        <taxon>Hexapoda</taxon>
        <taxon>Insecta</taxon>
        <taxon>Pterygota</taxon>
        <taxon>Neoptera</taxon>
        <taxon>Paraneoptera</taxon>
        <taxon>Hemiptera</taxon>
        <taxon>Auchenorrhyncha</taxon>
        <taxon>Cercopoidea</taxon>
        <taxon>Clastopteridae</taxon>
        <taxon>Clastoptera</taxon>
    </lineage>
</organism>
<dbReference type="PROSITE" id="PS00636">
    <property type="entry name" value="DNAJ_1"/>
    <property type="match status" value="1"/>
</dbReference>
<accession>A0A1B6DVX8</accession>
<dbReference type="Pfam" id="PF00226">
    <property type="entry name" value="DnaJ"/>
    <property type="match status" value="1"/>
</dbReference>
<dbReference type="SMART" id="SM00271">
    <property type="entry name" value="DnaJ"/>
    <property type="match status" value="1"/>
</dbReference>
<dbReference type="EMBL" id="GEDC01007475">
    <property type="protein sequence ID" value="JAS29823.1"/>
    <property type="molecule type" value="Transcribed_RNA"/>
</dbReference>
<dbReference type="SUPFAM" id="SSF46565">
    <property type="entry name" value="Chaperone J-domain"/>
    <property type="match status" value="1"/>
</dbReference>
<dbReference type="CDD" id="cd06257">
    <property type="entry name" value="DnaJ"/>
    <property type="match status" value="1"/>
</dbReference>
<dbReference type="PANTHER" id="PTHR44873">
    <property type="entry name" value="DNAJ HOMOLOG SUBFAMILY C MEMBER 30, MITOCHONDRIAL"/>
    <property type="match status" value="1"/>
</dbReference>
<dbReference type="InterPro" id="IPR053025">
    <property type="entry name" value="Mito_ATP_Synthase-Asso"/>
</dbReference>
<dbReference type="InterPro" id="IPR001623">
    <property type="entry name" value="DnaJ_domain"/>
</dbReference>
<name>A0A1B6DVX8_9HEMI</name>
<dbReference type="InterPro" id="IPR018253">
    <property type="entry name" value="DnaJ_domain_CS"/>
</dbReference>
<gene>
    <name evidence="2" type="ORF">g.21969</name>
</gene>
<dbReference type="Gene3D" id="1.10.287.110">
    <property type="entry name" value="DnaJ domain"/>
    <property type="match status" value="1"/>
</dbReference>
<evidence type="ECO:0000259" key="1">
    <source>
        <dbReference type="PROSITE" id="PS50076"/>
    </source>
</evidence>
<dbReference type="InterPro" id="IPR036869">
    <property type="entry name" value="J_dom_sf"/>
</dbReference>
<evidence type="ECO:0000313" key="2">
    <source>
        <dbReference type="EMBL" id="JAS29823.1"/>
    </source>
</evidence>
<feature type="domain" description="J" evidence="1">
    <location>
        <begin position="49"/>
        <end position="112"/>
    </location>
</feature>
<dbReference type="AlphaFoldDB" id="A0A1B6DVX8"/>
<dbReference type="PANTHER" id="PTHR44873:SF1">
    <property type="entry name" value="DNAJ HOMOLOG SUBFAMILY C MEMBER 30, MITOCHONDRIAL"/>
    <property type="match status" value="1"/>
</dbReference>
<reference evidence="2" key="1">
    <citation type="submission" date="2015-12" db="EMBL/GenBank/DDBJ databases">
        <title>De novo transcriptome assembly of four potential Pierce s Disease insect vectors from Arizona vineyards.</title>
        <authorList>
            <person name="Tassone E.E."/>
        </authorList>
    </citation>
    <scope>NUCLEOTIDE SEQUENCE</scope>
</reference>
<proteinExistence type="predicted"/>
<protein>
    <recommendedName>
        <fullName evidence="1">J domain-containing protein</fullName>
    </recommendedName>
</protein>